<dbReference type="Proteomes" id="UP000183567">
    <property type="component" value="Unassembled WGS sequence"/>
</dbReference>
<dbReference type="InterPro" id="IPR032675">
    <property type="entry name" value="LRR_dom_sf"/>
</dbReference>
<evidence type="ECO:0008006" key="3">
    <source>
        <dbReference type="Google" id="ProtNLM"/>
    </source>
</evidence>
<keyword evidence="2" id="KW-1185">Reference proteome</keyword>
<dbReference type="STRING" id="180088.A0A1J8QFA7"/>
<evidence type="ECO:0000313" key="1">
    <source>
        <dbReference type="EMBL" id="OJA19613.1"/>
    </source>
</evidence>
<dbReference type="EMBL" id="LVVM01000969">
    <property type="protein sequence ID" value="OJA19613.1"/>
    <property type="molecule type" value="Genomic_DNA"/>
</dbReference>
<gene>
    <name evidence="1" type="ORF">AZE42_03868</name>
</gene>
<name>A0A1J8QFA7_9AGAM</name>
<protein>
    <recommendedName>
        <fullName evidence="3">F-box domain-containing protein</fullName>
    </recommendedName>
</protein>
<comment type="caution">
    <text evidence="1">The sequence shown here is derived from an EMBL/GenBank/DDBJ whole genome shotgun (WGS) entry which is preliminary data.</text>
</comment>
<dbReference type="OrthoDB" id="3543113at2759"/>
<dbReference type="Gene3D" id="3.80.10.10">
    <property type="entry name" value="Ribonuclease Inhibitor"/>
    <property type="match status" value="1"/>
</dbReference>
<reference evidence="1 2" key="1">
    <citation type="submission" date="2016-03" db="EMBL/GenBank/DDBJ databases">
        <title>Comparative genomics of the ectomycorrhizal sister species Rhizopogon vinicolor and Rhizopogon vesiculosus (Basidiomycota: Boletales) reveals a divergence of the mating type B locus.</title>
        <authorList>
            <person name="Mujic A.B."/>
            <person name="Kuo A."/>
            <person name="Tritt A."/>
            <person name="Lipzen A."/>
            <person name="Chen C."/>
            <person name="Johnson J."/>
            <person name="Sharma A."/>
            <person name="Barry K."/>
            <person name="Grigoriev I.V."/>
            <person name="Spatafora J.W."/>
        </authorList>
    </citation>
    <scope>NUCLEOTIDE SEQUENCE [LARGE SCALE GENOMIC DNA]</scope>
    <source>
        <strain evidence="1 2">AM-OR11-056</strain>
    </source>
</reference>
<organism evidence="1 2">
    <name type="scientific">Rhizopogon vesiculosus</name>
    <dbReference type="NCBI Taxonomy" id="180088"/>
    <lineage>
        <taxon>Eukaryota</taxon>
        <taxon>Fungi</taxon>
        <taxon>Dikarya</taxon>
        <taxon>Basidiomycota</taxon>
        <taxon>Agaricomycotina</taxon>
        <taxon>Agaricomycetes</taxon>
        <taxon>Agaricomycetidae</taxon>
        <taxon>Boletales</taxon>
        <taxon>Suillineae</taxon>
        <taxon>Rhizopogonaceae</taxon>
        <taxon>Rhizopogon</taxon>
    </lineage>
</organism>
<sequence length="355" mass="40669">MHQALYIAEIVHEISRHTGTISLPRLASTCRALQVPALDALWRDLPSVTPFIHCLPTHLWNSSPQEEGEPMDPFQAEAFAPAEPANLEAWTTFRKYTSRVHSITQSQNVTPLVIEQLGLLILSYPFPSESVFQNLQRLAWHVDYTPYALDFLRVAFVPSLESLDIRLTSNLMLLLSTLRKCPNLTSFRAQMNDWKMADHRIAPVLTRMISQLHHLSTFSVGELGDQEMVRVMRLQSLKTLWLYVGEYPYRRTELPIDLRPSMSQSGRHYDLLRLSGQSEQPGHMLQFCSMLREKRDAEALEVITLRHYIYIAVPTPLIALSLLRLFGDLTQLNIENACIISISDHDLCNLVQTWP</sequence>
<dbReference type="AlphaFoldDB" id="A0A1J8QFA7"/>
<accession>A0A1J8QFA7</accession>
<evidence type="ECO:0000313" key="2">
    <source>
        <dbReference type="Proteomes" id="UP000183567"/>
    </source>
</evidence>
<proteinExistence type="predicted"/>